<feature type="transmembrane region" description="Helical" evidence="12">
    <location>
        <begin position="210"/>
        <end position="228"/>
    </location>
</feature>
<evidence type="ECO:0000256" key="10">
    <source>
        <dbReference type="PIRNR" id="PIRNR037471"/>
    </source>
</evidence>
<feature type="binding site" description="axial binding residue" evidence="11">
    <location>
        <position position="209"/>
    </location>
    <ligand>
        <name>heme b</name>
        <dbReference type="ChEBI" id="CHEBI:60344"/>
        <label>1</label>
    </ligand>
    <ligandPart>
        <name>Fe</name>
        <dbReference type="ChEBI" id="CHEBI:18248"/>
    </ligandPart>
</feature>
<keyword evidence="2 10" id="KW-0813">Transport</keyword>
<evidence type="ECO:0000256" key="5">
    <source>
        <dbReference type="ARBA" id="ARBA00022729"/>
    </source>
</evidence>
<dbReference type="PIRSF" id="PIRSF037471">
    <property type="entry name" value="UCP037471"/>
    <property type="match status" value="1"/>
</dbReference>
<dbReference type="PROSITE" id="PS50939">
    <property type="entry name" value="CYTOCHROME_B561"/>
    <property type="match status" value="1"/>
</dbReference>
<evidence type="ECO:0000256" key="13">
    <source>
        <dbReference type="SAM" id="SignalP"/>
    </source>
</evidence>
<comment type="subcellular location">
    <subcellularLocation>
        <location evidence="1">Membrane</location>
        <topology evidence="1">Multi-pass membrane protein</topology>
    </subcellularLocation>
</comment>
<dbReference type="PROSITE" id="PS50836">
    <property type="entry name" value="DOMON"/>
    <property type="match status" value="1"/>
</dbReference>
<feature type="transmembrane region" description="Helical" evidence="12">
    <location>
        <begin position="344"/>
        <end position="367"/>
    </location>
</feature>
<evidence type="ECO:0000256" key="7">
    <source>
        <dbReference type="ARBA" id="ARBA00022989"/>
    </source>
</evidence>
<feature type="signal peptide" evidence="13">
    <location>
        <begin position="1"/>
        <end position="26"/>
    </location>
</feature>
<dbReference type="AlphaFoldDB" id="A0A0C9QQ22"/>
<keyword evidence="4 11" id="KW-0479">Metal-binding</keyword>
<evidence type="ECO:0000256" key="6">
    <source>
        <dbReference type="ARBA" id="ARBA00022982"/>
    </source>
</evidence>
<proteinExistence type="predicted"/>
<dbReference type="Pfam" id="PF04526">
    <property type="entry name" value="DUF568"/>
    <property type="match status" value="1"/>
</dbReference>
<dbReference type="PANTHER" id="PTHR23130:SF199">
    <property type="entry name" value="CYTOCHROME B561 AND DOMON DOMAIN-CONTAINING PROTEIN"/>
    <property type="match status" value="1"/>
</dbReference>
<keyword evidence="7 12" id="KW-1133">Transmembrane helix</keyword>
<dbReference type="Gene3D" id="1.20.120.1770">
    <property type="match status" value="1"/>
</dbReference>
<dbReference type="SMART" id="SM00665">
    <property type="entry name" value="B561"/>
    <property type="match status" value="1"/>
</dbReference>
<organism evidence="16">
    <name type="scientific">Wollemia nobilis</name>
    <dbReference type="NCBI Taxonomy" id="56998"/>
    <lineage>
        <taxon>Eukaryota</taxon>
        <taxon>Viridiplantae</taxon>
        <taxon>Streptophyta</taxon>
        <taxon>Embryophyta</taxon>
        <taxon>Tracheophyta</taxon>
        <taxon>Spermatophyta</taxon>
        <taxon>Pinopsida</taxon>
        <taxon>Pinidae</taxon>
        <taxon>Conifers II</taxon>
        <taxon>Araucariales</taxon>
        <taxon>Araucariaceae</taxon>
        <taxon>Wollemia</taxon>
    </lineage>
</organism>
<dbReference type="InterPro" id="IPR045265">
    <property type="entry name" value="AIR12_DOMON"/>
</dbReference>
<feature type="domain" description="Cytochrome b561" evidence="15">
    <location>
        <begin position="170"/>
        <end position="368"/>
    </location>
</feature>
<evidence type="ECO:0000259" key="14">
    <source>
        <dbReference type="PROSITE" id="PS50836"/>
    </source>
</evidence>
<keyword evidence="6 10" id="KW-0249">Electron transport</keyword>
<dbReference type="Pfam" id="PF03188">
    <property type="entry name" value="Cytochrom_B561"/>
    <property type="match status" value="1"/>
</dbReference>
<evidence type="ECO:0000256" key="11">
    <source>
        <dbReference type="PIRSR" id="PIRSR037471-1"/>
    </source>
</evidence>
<name>A0A0C9QQ22_9CONI</name>
<dbReference type="GO" id="GO:0016020">
    <property type="term" value="C:membrane"/>
    <property type="evidence" value="ECO:0007669"/>
    <property type="project" value="UniProtKB-SubCell"/>
</dbReference>
<dbReference type="GO" id="GO:0046872">
    <property type="term" value="F:metal ion binding"/>
    <property type="evidence" value="ECO:0007669"/>
    <property type="project" value="UniProtKB-KW"/>
</dbReference>
<evidence type="ECO:0000256" key="1">
    <source>
        <dbReference type="ARBA" id="ARBA00004141"/>
    </source>
</evidence>
<dbReference type="InterPro" id="IPR006593">
    <property type="entry name" value="Cyt_b561/ferric_Rdtase_TM"/>
</dbReference>
<dbReference type="InterPro" id="IPR017214">
    <property type="entry name" value="UCP037471"/>
</dbReference>
<evidence type="ECO:0000256" key="4">
    <source>
        <dbReference type="ARBA" id="ARBA00022723"/>
    </source>
</evidence>
<feature type="binding site" description="axial binding residue" evidence="11">
    <location>
        <position position="313"/>
    </location>
    <ligand>
        <name>heme b</name>
        <dbReference type="ChEBI" id="CHEBI:60344"/>
        <label>1</label>
    </ligand>
    <ligandPart>
        <name>Fe</name>
        <dbReference type="ChEBI" id="CHEBI:18248"/>
    </ligandPart>
</feature>
<evidence type="ECO:0000313" key="16">
    <source>
        <dbReference type="EMBL" id="JAG86845.1"/>
    </source>
</evidence>
<protein>
    <recommendedName>
        <fullName evidence="10">Cytochrome b561 and DOMON domain-containing protein</fullName>
    </recommendedName>
</protein>
<feature type="transmembrane region" description="Helical" evidence="12">
    <location>
        <begin position="309"/>
        <end position="332"/>
    </location>
</feature>
<evidence type="ECO:0000256" key="9">
    <source>
        <dbReference type="ARBA" id="ARBA00053871"/>
    </source>
</evidence>
<dbReference type="InterPro" id="IPR005018">
    <property type="entry name" value="DOMON_domain"/>
</dbReference>
<dbReference type="PANTHER" id="PTHR23130">
    <property type="entry name" value="CYTOCHROME B561 AND DOMON DOMAIN-CONTAINING PROTEIN"/>
    <property type="match status" value="1"/>
</dbReference>
<feature type="domain" description="DOMON" evidence="14">
    <location>
        <begin position="49"/>
        <end position="163"/>
    </location>
</feature>
<evidence type="ECO:0000256" key="12">
    <source>
        <dbReference type="SAM" id="Phobius"/>
    </source>
</evidence>
<dbReference type="FunFam" id="1.20.120.1770:FF:000007">
    <property type="entry name" value="Cytochrome b561 and DOMON domain-containing protein"/>
    <property type="match status" value="1"/>
</dbReference>
<keyword evidence="5 13" id="KW-0732">Signal</keyword>
<dbReference type="CDD" id="cd09629">
    <property type="entry name" value="DOMON_CIL1_like"/>
    <property type="match status" value="1"/>
</dbReference>
<feature type="transmembrane region" description="Helical" evidence="12">
    <location>
        <begin position="240"/>
        <end position="260"/>
    </location>
</feature>
<evidence type="ECO:0000259" key="15">
    <source>
        <dbReference type="PROSITE" id="PS50939"/>
    </source>
</evidence>
<keyword evidence="11" id="KW-0408">Iron</keyword>
<evidence type="ECO:0000256" key="8">
    <source>
        <dbReference type="ARBA" id="ARBA00023136"/>
    </source>
</evidence>
<dbReference type="EMBL" id="GCHU01014074">
    <property type="protein sequence ID" value="JAG86845.1"/>
    <property type="molecule type" value="Transcribed_RNA"/>
</dbReference>
<keyword evidence="3 12" id="KW-0812">Transmembrane</keyword>
<evidence type="ECO:0000256" key="2">
    <source>
        <dbReference type="ARBA" id="ARBA00022448"/>
    </source>
</evidence>
<comment type="function">
    <text evidence="9">May act as a catecholamine-responsive trans-membrane electron transporter.</text>
</comment>
<feature type="binding site" description="axial binding residue" evidence="11">
    <location>
        <position position="277"/>
    </location>
    <ligand>
        <name>heme b</name>
        <dbReference type="ChEBI" id="CHEBI:60344"/>
        <label>1</label>
    </ligand>
    <ligandPart>
        <name>Fe</name>
        <dbReference type="ChEBI" id="CHEBI:18248"/>
    </ligandPart>
</feature>
<sequence length="382" mass="41106">MGRPLTVGVVATVLLLFALRWDAACAQSCSLTFTGVSKQYTQCNTLPELGATLSWTYTPAAGSVDIAFRATPAASAGWVGWGINPTSTGMVGTQALIAFRLTNGSTIVNTYDVGSYAGVTLSSLSFSVTNKSAIYESSGQITIFATLILPSNKTNVNQVWQVGSSVTNMTPAAHAMGTSNKKSSGTVNLELGTSTGTSGLPRQTLKNRHGVLNVVSWGIMMPIGAMIARYAKTFESADPAWFYLHAFCQSSGYIIGVSGWATGLKLGSYSNREDKSHRKIGIALFALGTLQVFALLLRPTRDHKLRVYWNVYHHSVGYTVIVLSIVNIFKGFDILDPEKKWKHAYIAVIASLGGIALVLEVVTWIIFFQRRSKNQSKAVGSV</sequence>
<evidence type="ECO:0000256" key="3">
    <source>
        <dbReference type="ARBA" id="ARBA00022692"/>
    </source>
</evidence>
<comment type="cofactor">
    <cofactor evidence="10">
        <name>heme b</name>
        <dbReference type="ChEBI" id="CHEBI:60344"/>
    </cofactor>
    <text evidence="10">Binds 2 heme b groups non-covalently.</text>
</comment>
<reference evidence="16" key="1">
    <citation type="submission" date="2015-02" db="EMBL/GenBank/DDBJ databases">
        <title>A transcriptome of Wollemia nobilis - a relic of Gondwana.</title>
        <authorList>
            <person name="Chia J.Y."/>
            <person name="Leong Y.S."/>
            <person name="Abdul Karim S."/>
            <person name="Wan Azmi N."/>
            <person name="Hercus R."/>
            <person name="Croft L."/>
        </authorList>
    </citation>
    <scope>NUCLEOTIDE SEQUENCE</scope>
    <source>
        <strain evidence="16">MaeBrown</strain>
        <tissue evidence="16">Leaf</tissue>
    </source>
</reference>
<accession>A0A0C9QQ22</accession>
<feature type="transmembrane region" description="Helical" evidence="12">
    <location>
        <begin position="280"/>
        <end position="297"/>
    </location>
</feature>
<keyword evidence="8 10" id="KW-0472">Membrane</keyword>
<dbReference type="CDD" id="cd08760">
    <property type="entry name" value="Cyt_b561_FRRS1_like"/>
    <property type="match status" value="1"/>
</dbReference>
<feature type="binding site" description="axial binding residue" evidence="11">
    <location>
        <position position="245"/>
    </location>
    <ligand>
        <name>heme b</name>
        <dbReference type="ChEBI" id="CHEBI:60344"/>
        <label>1</label>
    </ligand>
    <ligandPart>
        <name>Fe</name>
        <dbReference type="ChEBI" id="CHEBI:18248"/>
    </ligandPart>
</feature>
<feature type="chain" id="PRO_5002201362" description="Cytochrome b561 and DOMON domain-containing protein" evidence="13">
    <location>
        <begin position="27"/>
        <end position="382"/>
    </location>
</feature>